<dbReference type="InterPro" id="IPR024079">
    <property type="entry name" value="MetalloPept_cat_dom_sf"/>
</dbReference>
<organism evidence="1 2">
    <name type="scientific">Bonamia ostreae</name>
    <dbReference type="NCBI Taxonomy" id="126728"/>
    <lineage>
        <taxon>Eukaryota</taxon>
        <taxon>Sar</taxon>
        <taxon>Rhizaria</taxon>
        <taxon>Endomyxa</taxon>
        <taxon>Ascetosporea</taxon>
        <taxon>Haplosporida</taxon>
        <taxon>Bonamia</taxon>
    </lineage>
</organism>
<keyword evidence="2" id="KW-1185">Reference proteome</keyword>
<sequence>MYPGIYDNEQITSTIIITRCNFGQVLGTAIIGSLCKKNSVSIVKDSDLFDITLMHEVFLYT</sequence>
<name>A0ABV2AES8_9EUKA</name>
<evidence type="ECO:0000313" key="1">
    <source>
        <dbReference type="EMBL" id="MES1918206.1"/>
    </source>
</evidence>
<dbReference type="EMBL" id="JBDODL010000027">
    <property type="protein sequence ID" value="MES1918206.1"/>
    <property type="molecule type" value="Genomic_DNA"/>
</dbReference>
<protein>
    <submittedName>
        <fullName evidence="1">Uncharacterized protein</fullName>
    </submittedName>
</protein>
<accession>A0ABV2AES8</accession>
<dbReference type="Gene3D" id="3.40.390.10">
    <property type="entry name" value="Collagenase (Catalytic Domain)"/>
    <property type="match status" value="1"/>
</dbReference>
<comment type="caution">
    <text evidence="1">The sequence shown here is derived from an EMBL/GenBank/DDBJ whole genome shotgun (WGS) entry which is preliminary data.</text>
</comment>
<proteinExistence type="predicted"/>
<reference evidence="1 2" key="1">
    <citation type="journal article" date="2024" name="BMC Biol.">
        <title>Comparative genomics of Ascetosporea gives new insight into the evolutionary basis for animal parasitism in Rhizaria.</title>
        <authorList>
            <person name="Hiltunen Thoren M."/>
            <person name="Onut-Brannstrom I."/>
            <person name="Alfjorden A."/>
            <person name="Peckova H."/>
            <person name="Swords F."/>
            <person name="Hooper C."/>
            <person name="Holzer A.S."/>
            <person name="Bass D."/>
            <person name="Burki F."/>
        </authorList>
    </citation>
    <scope>NUCLEOTIDE SEQUENCE [LARGE SCALE GENOMIC DNA]</scope>
    <source>
        <strain evidence="1">20-A016</strain>
    </source>
</reference>
<gene>
    <name evidence="1" type="ORF">MHBO_000210</name>
</gene>
<dbReference type="Proteomes" id="UP001439008">
    <property type="component" value="Unassembled WGS sequence"/>
</dbReference>
<evidence type="ECO:0000313" key="2">
    <source>
        <dbReference type="Proteomes" id="UP001439008"/>
    </source>
</evidence>